<feature type="region of interest" description="Disordered" evidence="1">
    <location>
        <begin position="1"/>
        <end position="47"/>
    </location>
</feature>
<evidence type="ECO:0000256" key="1">
    <source>
        <dbReference type="SAM" id="MobiDB-lite"/>
    </source>
</evidence>
<organism evidence="2 3">
    <name type="scientific">Anopheles dirus</name>
    <dbReference type="NCBI Taxonomy" id="7168"/>
    <lineage>
        <taxon>Eukaryota</taxon>
        <taxon>Metazoa</taxon>
        <taxon>Ecdysozoa</taxon>
        <taxon>Arthropoda</taxon>
        <taxon>Hexapoda</taxon>
        <taxon>Insecta</taxon>
        <taxon>Pterygota</taxon>
        <taxon>Neoptera</taxon>
        <taxon>Endopterygota</taxon>
        <taxon>Diptera</taxon>
        <taxon>Nematocera</taxon>
        <taxon>Culicoidea</taxon>
        <taxon>Culicidae</taxon>
        <taxon>Anophelinae</taxon>
        <taxon>Anopheles</taxon>
    </lineage>
</organism>
<feature type="compositionally biased region" description="Basic and acidic residues" evidence="1">
    <location>
        <begin position="653"/>
        <end position="662"/>
    </location>
</feature>
<feature type="compositionally biased region" description="Acidic residues" evidence="1">
    <location>
        <begin position="361"/>
        <end position="372"/>
    </location>
</feature>
<name>A0A182NSR7_9DIPT</name>
<protein>
    <submittedName>
        <fullName evidence="2">Uncharacterized protein</fullName>
    </submittedName>
</protein>
<feature type="region of interest" description="Disordered" evidence="1">
    <location>
        <begin position="653"/>
        <end position="673"/>
    </location>
</feature>
<feature type="compositionally biased region" description="Basic and acidic residues" evidence="1">
    <location>
        <begin position="474"/>
        <end position="493"/>
    </location>
</feature>
<feature type="region of interest" description="Disordered" evidence="1">
    <location>
        <begin position="360"/>
        <end position="405"/>
    </location>
</feature>
<reference evidence="3" key="1">
    <citation type="submission" date="2013-03" db="EMBL/GenBank/DDBJ databases">
        <title>The Genome Sequence of Anopheles dirus WRAIR2.</title>
        <authorList>
            <consortium name="The Broad Institute Genomics Platform"/>
            <person name="Neafsey D.E."/>
            <person name="Walton C."/>
            <person name="Walker B."/>
            <person name="Young S.K."/>
            <person name="Zeng Q."/>
            <person name="Gargeya S."/>
            <person name="Fitzgerald M."/>
            <person name="Haas B."/>
            <person name="Abouelleil A."/>
            <person name="Allen A.W."/>
            <person name="Alvarado L."/>
            <person name="Arachchi H.M."/>
            <person name="Berlin A.M."/>
            <person name="Chapman S.B."/>
            <person name="Gainer-Dewar J."/>
            <person name="Goldberg J."/>
            <person name="Griggs A."/>
            <person name="Gujja S."/>
            <person name="Hansen M."/>
            <person name="Howarth C."/>
            <person name="Imamovic A."/>
            <person name="Ireland A."/>
            <person name="Larimer J."/>
            <person name="McCowan C."/>
            <person name="Murphy C."/>
            <person name="Pearson M."/>
            <person name="Poon T.W."/>
            <person name="Priest M."/>
            <person name="Roberts A."/>
            <person name="Saif S."/>
            <person name="Shea T."/>
            <person name="Sisk P."/>
            <person name="Sykes S."/>
            <person name="Wortman J."/>
            <person name="Nusbaum C."/>
            <person name="Birren B."/>
        </authorList>
    </citation>
    <scope>NUCLEOTIDE SEQUENCE [LARGE SCALE GENOMIC DNA]</scope>
    <source>
        <strain evidence="3">WRAIR2</strain>
    </source>
</reference>
<feature type="compositionally biased region" description="Polar residues" evidence="1">
    <location>
        <begin position="664"/>
        <end position="673"/>
    </location>
</feature>
<feature type="compositionally biased region" description="Basic and acidic residues" evidence="1">
    <location>
        <begin position="373"/>
        <end position="402"/>
    </location>
</feature>
<feature type="compositionally biased region" description="Basic and acidic residues" evidence="1">
    <location>
        <begin position="533"/>
        <end position="543"/>
    </location>
</feature>
<dbReference type="STRING" id="7168.A0A182NSR7"/>
<keyword evidence="3" id="KW-1185">Reference proteome</keyword>
<dbReference type="EnsemblMetazoa" id="ADIR010707-RA">
    <property type="protein sequence ID" value="ADIR010707-PA"/>
    <property type="gene ID" value="ADIR010707"/>
</dbReference>
<accession>A0A182NSR7</accession>
<feature type="compositionally biased region" description="Basic and acidic residues" evidence="1">
    <location>
        <begin position="166"/>
        <end position="183"/>
    </location>
</feature>
<feature type="region of interest" description="Disordered" evidence="1">
    <location>
        <begin position="561"/>
        <end position="580"/>
    </location>
</feature>
<reference evidence="2" key="2">
    <citation type="submission" date="2020-05" db="UniProtKB">
        <authorList>
            <consortium name="EnsemblMetazoa"/>
        </authorList>
    </citation>
    <scope>IDENTIFICATION</scope>
    <source>
        <strain evidence="2">WRAIR2</strain>
    </source>
</reference>
<feature type="compositionally biased region" description="Polar residues" evidence="1">
    <location>
        <begin position="313"/>
        <end position="322"/>
    </location>
</feature>
<feature type="region of interest" description="Disordered" evidence="1">
    <location>
        <begin position="451"/>
        <end position="555"/>
    </location>
</feature>
<dbReference type="VEuPathDB" id="VectorBase:ADIR010707"/>
<feature type="compositionally biased region" description="Basic residues" evidence="1">
    <location>
        <begin position="1"/>
        <end position="10"/>
    </location>
</feature>
<feature type="region of interest" description="Disordered" evidence="1">
    <location>
        <begin position="305"/>
        <end position="329"/>
    </location>
</feature>
<feature type="compositionally biased region" description="Polar residues" evidence="1">
    <location>
        <begin position="13"/>
        <end position="34"/>
    </location>
</feature>
<evidence type="ECO:0000313" key="2">
    <source>
        <dbReference type="EnsemblMetazoa" id="ADIR010707-PA"/>
    </source>
</evidence>
<evidence type="ECO:0000313" key="3">
    <source>
        <dbReference type="Proteomes" id="UP000075884"/>
    </source>
</evidence>
<dbReference type="Proteomes" id="UP000075884">
    <property type="component" value="Unassembled WGS sequence"/>
</dbReference>
<proteinExistence type="predicted"/>
<feature type="region of interest" description="Disordered" evidence="1">
    <location>
        <begin position="166"/>
        <end position="187"/>
    </location>
</feature>
<sequence length="673" mass="75650">METPGKKRKRNAETNPFLNFSEQTFSIPSSTPIHNRQIDGSAFENPSFRASNKENYNAFSDSCMEVKSIADLAGTGAIKRMGIPSDTNPFEVVRKPPKKKKKQLHMDPVALEESCFENPGLNLAAADHEPVNPFEVPRDGAENKRKETEELSRCFVNNALNIRGPESDKRYNPFEITRPKDPAPEPPTRCLPVPELAGIENPALEMPTYAIAVPFTPSLKHRINFQELAPSALTPCQMMANMVVCSPEPTKGQTTGPECAVDAQNRNATVTLAKRRSLSVISEESDIGDKLDCYQLELENSINEAKARKQRQGETTPFTFSGTGHRRRSVRRSLIDMKHISNLSQRLHELQDEENDITKLEDDENAPDDHEEDKENKQPKETIAEEPIDQKDVKETKQEKTDNTYQSECTVNVAEARCNQITFTITKETTVREEIRIDVSNPDVQFEEVEDFEDEEQDVELLHNPAPFQRAYRKKEPLAERPFAEGASDEFKRPSSSQQPVRETAPTKSSHKVRDVIRRSFRRLMPRGQSAPEETKHAEEKRPSGHGSGDGHGLISSIRHSLRRRQTKAAAQSGDEEANQLDAKQYIAEPESALEMSIIAEQPRAVFRQPSLDQYKPIATATATGGGGGALRNSLRRSTKDIRKQMMKSVFRKQTEQLDAADHGQQQHVGQLI</sequence>
<dbReference type="AlphaFoldDB" id="A0A182NSR7"/>